<gene>
    <name evidence="2" type="ordered locus">Lcho_0986</name>
</gene>
<dbReference type="PROSITE" id="PS50995">
    <property type="entry name" value="HTH_MARR_2"/>
    <property type="match status" value="1"/>
</dbReference>
<dbReference type="Gene3D" id="1.10.10.10">
    <property type="entry name" value="Winged helix-like DNA-binding domain superfamily/Winged helix DNA-binding domain"/>
    <property type="match status" value="1"/>
</dbReference>
<dbReference type="Proteomes" id="UP000001693">
    <property type="component" value="Chromosome"/>
</dbReference>
<reference evidence="2 3" key="1">
    <citation type="submission" date="2008-03" db="EMBL/GenBank/DDBJ databases">
        <title>Complete sequence of Leptothrix cholodnii SP-6.</title>
        <authorList>
            <consortium name="US DOE Joint Genome Institute"/>
            <person name="Copeland A."/>
            <person name="Lucas S."/>
            <person name="Lapidus A."/>
            <person name="Glavina del Rio T."/>
            <person name="Dalin E."/>
            <person name="Tice H."/>
            <person name="Bruce D."/>
            <person name="Goodwin L."/>
            <person name="Pitluck S."/>
            <person name="Chertkov O."/>
            <person name="Brettin T."/>
            <person name="Detter J.C."/>
            <person name="Han C."/>
            <person name="Kuske C.R."/>
            <person name="Schmutz J."/>
            <person name="Larimer F."/>
            <person name="Land M."/>
            <person name="Hauser L."/>
            <person name="Kyrpides N."/>
            <person name="Lykidis A."/>
            <person name="Emerson D."/>
            <person name="Richardson P."/>
        </authorList>
    </citation>
    <scope>NUCLEOTIDE SEQUENCE [LARGE SCALE GENOMIC DNA]</scope>
    <source>
        <strain evidence="3">ATCC 51168 / LMG 8142 / SP-6</strain>
    </source>
</reference>
<dbReference type="AlphaFoldDB" id="B1Y354"/>
<dbReference type="EMBL" id="CP001013">
    <property type="protein sequence ID" value="ACB33257.1"/>
    <property type="molecule type" value="Genomic_DNA"/>
</dbReference>
<dbReference type="HOGENOM" id="CLU_083287_4_1_4"/>
<dbReference type="GO" id="GO:0006950">
    <property type="term" value="P:response to stress"/>
    <property type="evidence" value="ECO:0007669"/>
    <property type="project" value="TreeGrafter"/>
</dbReference>
<evidence type="ECO:0000259" key="1">
    <source>
        <dbReference type="PROSITE" id="PS50995"/>
    </source>
</evidence>
<dbReference type="PANTHER" id="PTHR33164">
    <property type="entry name" value="TRANSCRIPTIONAL REGULATOR, MARR FAMILY"/>
    <property type="match status" value="1"/>
</dbReference>
<sequence length="155" mass="17100">MSKKNSSSRHGLDEGVLGEIVGYQVVRAQITTHALFMRHVGDPLDLRPVEYSLLLLLQANEQVTPKQLAQTLVLTAPKLTILLDRLQERGLINRVRSDTDGRSQHVLLTDAGAELARQGSDTARLIEMSLDDVLSPAERAMLMELLKKVAASHRG</sequence>
<dbReference type="Pfam" id="PF12802">
    <property type="entry name" value="MarR_2"/>
    <property type="match status" value="1"/>
</dbReference>
<dbReference type="SMART" id="SM00347">
    <property type="entry name" value="HTH_MARR"/>
    <property type="match status" value="1"/>
</dbReference>
<keyword evidence="3" id="KW-1185">Reference proteome</keyword>
<accession>B1Y354</accession>
<name>B1Y354_LEPCP</name>
<evidence type="ECO:0000313" key="3">
    <source>
        <dbReference type="Proteomes" id="UP000001693"/>
    </source>
</evidence>
<feature type="domain" description="HTH marR-type" evidence="1">
    <location>
        <begin position="1"/>
        <end position="151"/>
    </location>
</feature>
<dbReference type="InterPro" id="IPR036388">
    <property type="entry name" value="WH-like_DNA-bd_sf"/>
</dbReference>
<protein>
    <submittedName>
        <fullName evidence="2">Transcriptional regulator, MarR family</fullName>
    </submittedName>
</protein>
<proteinExistence type="predicted"/>
<dbReference type="InterPro" id="IPR000835">
    <property type="entry name" value="HTH_MarR-typ"/>
</dbReference>
<dbReference type="InterPro" id="IPR036390">
    <property type="entry name" value="WH_DNA-bd_sf"/>
</dbReference>
<dbReference type="PANTHER" id="PTHR33164:SF57">
    <property type="entry name" value="MARR-FAMILY TRANSCRIPTIONAL REGULATOR"/>
    <property type="match status" value="1"/>
</dbReference>
<evidence type="ECO:0000313" key="2">
    <source>
        <dbReference type="EMBL" id="ACB33257.1"/>
    </source>
</evidence>
<dbReference type="STRING" id="395495.Lcho_0986"/>
<dbReference type="InterPro" id="IPR039422">
    <property type="entry name" value="MarR/SlyA-like"/>
</dbReference>
<organism evidence="2 3">
    <name type="scientific">Leptothrix cholodnii (strain ATCC 51168 / LMG 8142 / SP-6)</name>
    <name type="common">Leptothrix discophora (strain SP-6)</name>
    <dbReference type="NCBI Taxonomy" id="395495"/>
    <lineage>
        <taxon>Bacteria</taxon>
        <taxon>Pseudomonadati</taxon>
        <taxon>Pseudomonadota</taxon>
        <taxon>Betaproteobacteria</taxon>
        <taxon>Burkholderiales</taxon>
        <taxon>Sphaerotilaceae</taxon>
        <taxon>Leptothrix</taxon>
    </lineage>
</organism>
<dbReference type="PRINTS" id="PR00598">
    <property type="entry name" value="HTHMARR"/>
</dbReference>
<dbReference type="GO" id="GO:0003700">
    <property type="term" value="F:DNA-binding transcription factor activity"/>
    <property type="evidence" value="ECO:0007669"/>
    <property type="project" value="InterPro"/>
</dbReference>
<dbReference type="KEGG" id="lch:Lcho_0986"/>
<dbReference type="eggNOG" id="COG1846">
    <property type="taxonomic scope" value="Bacteria"/>
</dbReference>
<dbReference type="SUPFAM" id="SSF46785">
    <property type="entry name" value="Winged helix' DNA-binding domain"/>
    <property type="match status" value="1"/>
</dbReference>